<feature type="domain" description="Fe/B12 periplasmic-binding" evidence="1">
    <location>
        <begin position="1"/>
        <end position="52"/>
    </location>
</feature>
<dbReference type="EMBL" id="JAMTCK010000001">
    <property type="protein sequence ID" value="MCP2163839.1"/>
    <property type="molecule type" value="Genomic_DNA"/>
</dbReference>
<organism evidence="2 3">
    <name type="scientific">Goodfellowiella coeruleoviolacea</name>
    <dbReference type="NCBI Taxonomy" id="334858"/>
    <lineage>
        <taxon>Bacteria</taxon>
        <taxon>Bacillati</taxon>
        <taxon>Actinomycetota</taxon>
        <taxon>Actinomycetes</taxon>
        <taxon>Pseudonocardiales</taxon>
        <taxon>Pseudonocardiaceae</taxon>
        <taxon>Goodfellowiella</taxon>
    </lineage>
</organism>
<accession>A0AAE3GAG4</accession>
<reference evidence="2" key="1">
    <citation type="submission" date="2022-06" db="EMBL/GenBank/DDBJ databases">
        <title>Genomic Encyclopedia of Archaeal and Bacterial Type Strains, Phase II (KMG-II): from individual species to whole genera.</title>
        <authorList>
            <person name="Goeker M."/>
        </authorList>
    </citation>
    <scope>NUCLEOTIDE SEQUENCE</scope>
    <source>
        <strain evidence="2">DSM 43935</strain>
    </source>
</reference>
<dbReference type="InterPro" id="IPR002491">
    <property type="entry name" value="ABC_transptr_periplasmic_BD"/>
</dbReference>
<evidence type="ECO:0000313" key="2">
    <source>
        <dbReference type="EMBL" id="MCP2163839.1"/>
    </source>
</evidence>
<name>A0AAE3GAG4_9PSEU</name>
<gene>
    <name evidence="2" type="ORF">LX83_000679</name>
</gene>
<proteinExistence type="predicted"/>
<dbReference type="AlphaFoldDB" id="A0AAE3GAG4"/>
<sequence length="52" mass="5418">MREAAGQPAYAALKAVRANHFITVDGSVWTSRGGLLAATEVLDDVRAAMTAS</sequence>
<protein>
    <recommendedName>
        <fullName evidence="1">Fe/B12 periplasmic-binding domain-containing protein</fullName>
    </recommendedName>
</protein>
<comment type="caution">
    <text evidence="2">The sequence shown here is derived from an EMBL/GenBank/DDBJ whole genome shotgun (WGS) entry which is preliminary data.</text>
</comment>
<dbReference type="Proteomes" id="UP001206128">
    <property type="component" value="Unassembled WGS sequence"/>
</dbReference>
<dbReference type="Gene3D" id="3.40.50.1980">
    <property type="entry name" value="Nitrogenase molybdenum iron protein domain"/>
    <property type="match status" value="1"/>
</dbReference>
<evidence type="ECO:0000313" key="3">
    <source>
        <dbReference type="Proteomes" id="UP001206128"/>
    </source>
</evidence>
<evidence type="ECO:0000259" key="1">
    <source>
        <dbReference type="PROSITE" id="PS50983"/>
    </source>
</evidence>
<keyword evidence="3" id="KW-1185">Reference proteome</keyword>
<dbReference type="PROSITE" id="PS50983">
    <property type="entry name" value="FE_B12_PBP"/>
    <property type="match status" value="1"/>
</dbReference>
<dbReference type="RefSeq" id="WP_253766814.1">
    <property type="nucleotide sequence ID" value="NZ_JAMTCK010000001.1"/>
</dbReference>
<dbReference type="SUPFAM" id="SSF53807">
    <property type="entry name" value="Helical backbone' metal receptor"/>
    <property type="match status" value="1"/>
</dbReference>